<reference evidence="2" key="1">
    <citation type="submission" date="2022-11" db="UniProtKB">
        <authorList>
            <consortium name="WormBaseParasite"/>
        </authorList>
    </citation>
    <scope>IDENTIFICATION</scope>
</reference>
<evidence type="ECO:0000313" key="2">
    <source>
        <dbReference type="WBParaSite" id="PS1159_v2.g12713.t1"/>
    </source>
</evidence>
<accession>A0AC35F398</accession>
<proteinExistence type="predicted"/>
<name>A0AC35F398_9BILA</name>
<protein>
    <submittedName>
        <fullName evidence="2">Uncharacterized protein</fullName>
    </submittedName>
</protein>
<evidence type="ECO:0000313" key="1">
    <source>
        <dbReference type="Proteomes" id="UP000887580"/>
    </source>
</evidence>
<dbReference type="WBParaSite" id="PS1159_v2.g12713.t1">
    <property type="protein sequence ID" value="PS1159_v2.g12713.t1"/>
    <property type="gene ID" value="PS1159_v2.g12713"/>
</dbReference>
<dbReference type="Proteomes" id="UP000887580">
    <property type="component" value="Unplaced"/>
</dbReference>
<organism evidence="1 2">
    <name type="scientific">Panagrolaimus sp. PS1159</name>
    <dbReference type="NCBI Taxonomy" id="55785"/>
    <lineage>
        <taxon>Eukaryota</taxon>
        <taxon>Metazoa</taxon>
        <taxon>Ecdysozoa</taxon>
        <taxon>Nematoda</taxon>
        <taxon>Chromadorea</taxon>
        <taxon>Rhabditida</taxon>
        <taxon>Tylenchina</taxon>
        <taxon>Panagrolaimomorpha</taxon>
        <taxon>Panagrolaimoidea</taxon>
        <taxon>Panagrolaimidae</taxon>
        <taxon>Panagrolaimus</taxon>
    </lineage>
</organism>
<sequence length="170" mass="19731">MSNETTVTNNLQVNLVTPSTESSIVSMKMVHKQYHPNDLVSLAHSIQSSKEFVNQNTMSKLTVIAEQMKALEDQARSILEKAKEDHDLHNVPCNVQKIPGKIYYLWQKPSGEKFFSLIGPEEWCNTKNEHLGTYRFEYDRTFTEEKNFKAMKDKQRLVESYINPSRAIEF</sequence>